<feature type="region of interest" description="Disordered" evidence="1">
    <location>
        <begin position="1"/>
        <end position="150"/>
    </location>
</feature>
<feature type="compositionally biased region" description="Basic residues" evidence="1">
    <location>
        <begin position="244"/>
        <end position="260"/>
    </location>
</feature>
<feature type="compositionally biased region" description="Basic residues" evidence="1">
    <location>
        <begin position="83"/>
        <end position="94"/>
    </location>
</feature>
<evidence type="ECO:0000256" key="1">
    <source>
        <dbReference type="SAM" id="MobiDB-lite"/>
    </source>
</evidence>
<feature type="compositionally biased region" description="Basic and acidic residues" evidence="1">
    <location>
        <begin position="363"/>
        <end position="374"/>
    </location>
</feature>
<feature type="compositionally biased region" description="Basic residues" evidence="1">
    <location>
        <begin position="1"/>
        <end position="12"/>
    </location>
</feature>
<evidence type="ECO:0000313" key="2">
    <source>
        <dbReference type="EMBL" id="CAA9223687.1"/>
    </source>
</evidence>
<feature type="compositionally biased region" description="Basic residues" evidence="1">
    <location>
        <begin position="106"/>
        <end position="119"/>
    </location>
</feature>
<feature type="region of interest" description="Disordered" evidence="1">
    <location>
        <begin position="168"/>
        <end position="385"/>
    </location>
</feature>
<feature type="compositionally biased region" description="Gly residues" evidence="1">
    <location>
        <begin position="290"/>
        <end position="309"/>
    </location>
</feature>
<feature type="compositionally biased region" description="Low complexity" evidence="1">
    <location>
        <begin position="261"/>
        <end position="278"/>
    </location>
</feature>
<feature type="compositionally biased region" description="Basic and acidic residues" evidence="1">
    <location>
        <begin position="279"/>
        <end position="289"/>
    </location>
</feature>
<feature type="compositionally biased region" description="Basic residues" evidence="1">
    <location>
        <begin position="43"/>
        <end position="60"/>
    </location>
</feature>
<protein>
    <submittedName>
        <fullName evidence="2">Uncharacterized protein</fullName>
    </submittedName>
</protein>
<proteinExistence type="predicted"/>
<dbReference type="EMBL" id="CADCTB010000054">
    <property type="protein sequence ID" value="CAA9223687.1"/>
    <property type="molecule type" value="Genomic_DNA"/>
</dbReference>
<feature type="compositionally biased region" description="Basic and acidic residues" evidence="1">
    <location>
        <begin position="95"/>
        <end position="105"/>
    </location>
</feature>
<dbReference type="AlphaFoldDB" id="A0A6J4HIS5"/>
<feature type="non-terminal residue" evidence="2">
    <location>
        <position position="1"/>
    </location>
</feature>
<name>A0A6J4HIS5_9ACTN</name>
<feature type="non-terminal residue" evidence="2">
    <location>
        <position position="385"/>
    </location>
</feature>
<sequence>VGAGRRPARAPGRRGGGLPAFRHAGVVPRRSRADVRPGGDGSRRHRPRSGGRRCVRRRGRPLQPSGDHGRRRVRVRSLPGVVRHGRVLRHARSCRVRDGHGEHGHGGRSRGGTRRHGGRRPPPVSRPFQPSGHRRRPPGPGPGRRGRRRRALVARRLRRWCFPHGDLRAGSGRCAASSTGWGPGGRGFRRWGQEPPGPRGGAARSGRVGDGSDRAAHGAVRRTAGRLHHRPARERPRCLGRGGHIGRVRGHLRWGARVRGARPPVRGRAGRPSSPRVGGCDDRGSRGDRTGAGAGGGGGRRTGDLGGSQPGVARRAAPIADPATGSGGHDQGGSRDDRVHRILDSGRSRNDRRPGRAHTGRGVFRDRGRRHDGSRLVVRPPAEGL</sequence>
<feature type="compositionally biased region" description="Basic residues" evidence="1">
    <location>
        <begin position="219"/>
        <end position="232"/>
    </location>
</feature>
<feature type="compositionally biased region" description="Basic and acidic residues" evidence="1">
    <location>
        <begin position="332"/>
        <end position="354"/>
    </location>
</feature>
<gene>
    <name evidence="2" type="ORF">AVDCRST_MAG10-811</name>
</gene>
<reference evidence="2" key="1">
    <citation type="submission" date="2020-02" db="EMBL/GenBank/DDBJ databases">
        <authorList>
            <person name="Meier V. D."/>
        </authorList>
    </citation>
    <scope>NUCLEOTIDE SEQUENCE</scope>
    <source>
        <strain evidence="2">AVDCRST_MAG10</strain>
    </source>
</reference>
<accession>A0A6J4HIS5</accession>
<organism evidence="2">
    <name type="scientific">uncultured Acidimicrobiales bacterium</name>
    <dbReference type="NCBI Taxonomy" id="310071"/>
    <lineage>
        <taxon>Bacteria</taxon>
        <taxon>Bacillati</taxon>
        <taxon>Actinomycetota</taxon>
        <taxon>Acidimicrobiia</taxon>
        <taxon>Acidimicrobiales</taxon>
        <taxon>environmental samples</taxon>
    </lineage>
</organism>